<dbReference type="Pfam" id="PF07699">
    <property type="entry name" value="Ephrin_rec_like"/>
    <property type="match status" value="2"/>
</dbReference>
<dbReference type="InterPro" id="IPR009030">
    <property type="entry name" value="Growth_fac_rcpt_cys_sf"/>
</dbReference>
<dbReference type="OrthoDB" id="6090124at2759"/>
<gene>
    <name evidence="3" type="ORF">BOX15_Mlig024289g1</name>
</gene>
<dbReference type="InterPro" id="IPR011641">
    <property type="entry name" value="Tyr-kin_ephrin_A/B_rcpt-like"/>
</dbReference>
<feature type="chain" id="PRO_5012560323" description="Tyrosine-protein kinase ephrin type A/B receptor-like domain-containing protein" evidence="1">
    <location>
        <begin position="24"/>
        <end position="305"/>
    </location>
</feature>
<accession>A0A267FHD0</accession>
<evidence type="ECO:0000313" key="3">
    <source>
        <dbReference type="EMBL" id="PAA72567.1"/>
    </source>
</evidence>
<dbReference type="PANTHER" id="PTHR46967">
    <property type="entry name" value="INSULIN-LIKE GROWTH FACTOR BINDING PROTEIN,N-TERMINAL"/>
    <property type="match status" value="1"/>
</dbReference>
<dbReference type="EMBL" id="NIVC01001079">
    <property type="protein sequence ID" value="PAA72567.1"/>
    <property type="molecule type" value="Genomic_DNA"/>
</dbReference>
<dbReference type="AlphaFoldDB" id="A0A267FHD0"/>
<evidence type="ECO:0000259" key="2">
    <source>
        <dbReference type="Pfam" id="PF07699"/>
    </source>
</evidence>
<dbReference type="Gene3D" id="2.10.50.10">
    <property type="entry name" value="Tumor Necrosis Factor Receptor, subunit A, domain 2"/>
    <property type="match status" value="4"/>
</dbReference>
<feature type="domain" description="Tyrosine-protein kinase ephrin type A/B receptor-like" evidence="2">
    <location>
        <begin position="32"/>
        <end position="67"/>
    </location>
</feature>
<feature type="signal peptide" evidence="1">
    <location>
        <begin position="1"/>
        <end position="23"/>
    </location>
</feature>
<organism evidence="3 4">
    <name type="scientific">Macrostomum lignano</name>
    <dbReference type="NCBI Taxonomy" id="282301"/>
    <lineage>
        <taxon>Eukaryota</taxon>
        <taxon>Metazoa</taxon>
        <taxon>Spiralia</taxon>
        <taxon>Lophotrochozoa</taxon>
        <taxon>Platyhelminthes</taxon>
        <taxon>Rhabditophora</taxon>
        <taxon>Macrostomorpha</taxon>
        <taxon>Macrostomida</taxon>
        <taxon>Macrostomidae</taxon>
        <taxon>Macrostomum</taxon>
    </lineage>
</organism>
<dbReference type="STRING" id="282301.A0A267FHD0"/>
<keyword evidence="4" id="KW-1185">Reference proteome</keyword>
<feature type="domain" description="Tyrosine-protein kinase ephrin type A/B receptor-like" evidence="2">
    <location>
        <begin position="200"/>
        <end position="226"/>
    </location>
</feature>
<dbReference type="PANTHER" id="PTHR46967:SF2">
    <property type="entry name" value="SUSHI, VON WILLEBRAND FACTOR TYPE A, EGF AND PENTRAXIN DOMAIN-CONTAINING PROTEIN 1-LIKE"/>
    <property type="match status" value="1"/>
</dbReference>
<sequence length="305" mass="33841">MILSNLIEIFGALLLLEASLGEATEVTPCQPGQYWSERYQACRNCPDGYYQDKPGQKYCYECPDGHKCPAPKTKAIPCPPGMQSNNGFLKYRISCASCSDGYYQDKPGQKYCHKCPDGHKCPAPKTKAIPCPPGMQSNNGFLKYRISCASCSDGYYQDKPGQKYCHKCPDGHKCPAPKTKAIPCPPGMQSNNGFIEYRINCASCSDGYYQDKPGQRQCLPCPLGRHCPAPKNRAIPCPSGTVSRYHTNDRVNCATCSDGYYQDKIGQSKCVFFVRKVANVQLQKMFRFLALQATKMVTIGTHNIL</sequence>
<name>A0A267FHD0_9PLAT</name>
<comment type="caution">
    <text evidence="3">The sequence shown here is derived from an EMBL/GenBank/DDBJ whole genome shotgun (WGS) entry which is preliminary data.</text>
</comment>
<protein>
    <recommendedName>
        <fullName evidence="2">Tyrosine-protein kinase ephrin type A/B receptor-like domain-containing protein</fullName>
    </recommendedName>
</protein>
<evidence type="ECO:0000313" key="4">
    <source>
        <dbReference type="Proteomes" id="UP000215902"/>
    </source>
</evidence>
<reference evidence="3 4" key="1">
    <citation type="submission" date="2017-06" db="EMBL/GenBank/DDBJ databases">
        <title>A platform for efficient transgenesis in Macrostomum lignano, a flatworm model organism for stem cell research.</title>
        <authorList>
            <person name="Berezikov E."/>
        </authorList>
    </citation>
    <scope>NUCLEOTIDE SEQUENCE [LARGE SCALE GENOMIC DNA]</scope>
    <source>
        <strain evidence="3">DV1</strain>
        <tissue evidence="3">Whole organism</tissue>
    </source>
</reference>
<evidence type="ECO:0000256" key="1">
    <source>
        <dbReference type="SAM" id="SignalP"/>
    </source>
</evidence>
<dbReference type="SUPFAM" id="SSF57184">
    <property type="entry name" value="Growth factor receptor domain"/>
    <property type="match status" value="2"/>
</dbReference>
<dbReference type="Proteomes" id="UP000215902">
    <property type="component" value="Unassembled WGS sequence"/>
</dbReference>
<proteinExistence type="predicted"/>
<keyword evidence="1" id="KW-0732">Signal</keyword>
<dbReference type="SMART" id="SM01411">
    <property type="entry name" value="Ephrin_rec_like"/>
    <property type="match status" value="4"/>
</dbReference>